<feature type="transmembrane region" description="Helical" evidence="2">
    <location>
        <begin position="311"/>
        <end position="337"/>
    </location>
</feature>
<keyword evidence="2" id="KW-0472">Membrane</keyword>
<protein>
    <recommendedName>
        <fullName evidence="5">5,10-methylene-tetrahydrofolate dehydrogenase</fullName>
    </recommendedName>
</protein>
<evidence type="ECO:0000313" key="4">
    <source>
        <dbReference type="Proteomes" id="UP000249451"/>
    </source>
</evidence>
<dbReference type="AlphaFoldDB" id="A0A2W5D7B7"/>
<reference evidence="3 4" key="1">
    <citation type="submission" date="2017-11" db="EMBL/GenBank/DDBJ databases">
        <title>Infants hospitalized years apart are colonized by the same room-sourced microbial strains.</title>
        <authorList>
            <person name="Brooks B."/>
            <person name="Olm M.R."/>
            <person name="Firek B.A."/>
            <person name="Baker R."/>
            <person name="Thomas B.C."/>
            <person name="Morowitz M.J."/>
            <person name="Banfield J.F."/>
        </authorList>
    </citation>
    <scope>NUCLEOTIDE SEQUENCE [LARGE SCALE GENOMIC DNA]</scope>
    <source>
        <strain evidence="3">S2_012_000_R3_87</strain>
    </source>
</reference>
<gene>
    <name evidence="3" type="ORF">DI609_03245</name>
</gene>
<evidence type="ECO:0000256" key="1">
    <source>
        <dbReference type="SAM" id="MobiDB-lite"/>
    </source>
</evidence>
<keyword evidence="2" id="KW-0812">Transmembrane</keyword>
<feature type="transmembrane region" description="Helical" evidence="2">
    <location>
        <begin position="227"/>
        <end position="255"/>
    </location>
</feature>
<comment type="caution">
    <text evidence="3">The sequence shown here is derived from an EMBL/GenBank/DDBJ whole genome shotgun (WGS) entry which is preliminary data.</text>
</comment>
<evidence type="ECO:0000256" key="2">
    <source>
        <dbReference type="SAM" id="Phobius"/>
    </source>
</evidence>
<feature type="transmembrane region" description="Helical" evidence="2">
    <location>
        <begin position="261"/>
        <end position="281"/>
    </location>
</feature>
<evidence type="ECO:0000313" key="3">
    <source>
        <dbReference type="EMBL" id="PZP01879.1"/>
    </source>
</evidence>
<name>A0A2W5D7B7_9CORY</name>
<organism evidence="3 4">
    <name type="scientific">Corynebacterium urealyticum</name>
    <dbReference type="NCBI Taxonomy" id="43771"/>
    <lineage>
        <taxon>Bacteria</taxon>
        <taxon>Bacillati</taxon>
        <taxon>Actinomycetota</taxon>
        <taxon>Actinomycetes</taxon>
        <taxon>Mycobacteriales</taxon>
        <taxon>Corynebacteriaceae</taxon>
        <taxon>Corynebacterium</taxon>
    </lineage>
</organism>
<proteinExistence type="predicted"/>
<dbReference type="EMBL" id="QFNY01000051">
    <property type="protein sequence ID" value="PZP01879.1"/>
    <property type="molecule type" value="Genomic_DNA"/>
</dbReference>
<evidence type="ECO:0008006" key="5">
    <source>
        <dbReference type="Google" id="ProtNLM"/>
    </source>
</evidence>
<accession>A0A2W5D7B7</accession>
<sequence length="424" mass="46591">MVAGSGARFAVLRPVPVKSTPPSANTGDLAQHGCAAGSPQSPPETRKNESPMTTRIGIVADPGLPERRAKALFADLQAAAKDHRTGEPAELYLRIGSFPMSSRGTVELHDNTNDVLEKYQWDRLIYLTDLPLSTRRPVISQCVQNGKATMLCLPAFGLLRAKLGLKQEMTRLVQGKMAGAGVPEENIDGYEDIAGGDVRADSTRVLEGRGRTLRLLLGMIRCNRPMALLRALSGSIALGVASGAFGVFFGSIWLMSSLMPIWRLILISMLAICGMTFWLIYNNSLWNPRSSKLHYDSVGWWRARWDNYATLVTVAISSLLMYLLLIGVLLMLAAAIVPVKYFSLQIGHPVEPWNYLLLAWFAASLGMIAGALGSGFDSEEAIQQATYNRRELERRAQIGLFDREEPGFGYYNTDTSLDITPPRD</sequence>
<feature type="region of interest" description="Disordered" evidence="1">
    <location>
        <begin position="16"/>
        <end position="54"/>
    </location>
</feature>
<dbReference type="Proteomes" id="UP000249451">
    <property type="component" value="Unassembled WGS sequence"/>
</dbReference>
<feature type="transmembrane region" description="Helical" evidence="2">
    <location>
        <begin position="357"/>
        <end position="376"/>
    </location>
</feature>
<keyword evidence="2" id="KW-1133">Transmembrane helix</keyword>